<dbReference type="AlphaFoldDB" id="A0A6J4TPL6"/>
<dbReference type="PANTHER" id="PTHR42705:SF2">
    <property type="entry name" value="BIFUNCTIONAL NON-HOMOLOGOUS END JOINING PROTEIN LIGD"/>
    <property type="match status" value="1"/>
</dbReference>
<reference evidence="2" key="1">
    <citation type="submission" date="2020-02" db="EMBL/GenBank/DDBJ databases">
        <authorList>
            <person name="Meier V. D."/>
        </authorList>
    </citation>
    <scope>NUCLEOTIDE SEQUENCE</scope>
    <source>
        <strain evidence="2">AVDCRST_MAG85</strain>
    </source>
</reference>
<dbReference type="EMBL" id="CADCVT010000383">
    <property type="protein sequence ID" value="CAA9528846.1"/>
    <property type="molecule type" value="Genomic_DNA"/>
</dbReference>
<dbReference type="NCBIfam" id="TIGR02778">
    <property type="entry name" value="ligD_pol"/>
    <property type="match status" value="1"/>
</dbReference>
<proteinExistence type="predicted"/>
<feature type="domain" description="DNA ligase D polymerase" evidence="1">
    <location>
        <begin position="28"/>
        <end position="280"/>
    </location>
</feature>
<sequence>MSDAIDIRAGRRTVELKRPGKELFEGITKRDVAEYYLAVAPVMIPHVRDRPLNLDRYPDGIGKRGLFTQAAPEHFPDFVARATVDKKGGTVTHAVANDAATLVYLAGQAAIALHAWTSRSGMLDRPDRLIIDFDPQVEDFAAIRRAAKQAGDLYRACGLRPFAMLTGSRGIHVVAPLRRTSTFEQVNEVARAMAARLAEEHPDELTTEFRIANRGDRIYVDAGRARYGHTGVAPYSLRAKPGAPAAAPIRWEQLDDEDLRADSFTLRTLPERLDRVGDPWADIGKSARGLTDARRELGLG</sequence>
<gene>
    <name evidence="2" type="ORF">AVDCRST_MAG85-3487</name>
</gene>
<evidence type="ECO:0000313" key="2">
    <source>
        <dbReference type="EMBL" id="CAA9528846.1"/>
    </source>
</evidence>
<dbReference type="InterPro" id="IPR052171">
    <property type="entry name" value="NHEJ_LigD"/>
</dbReference>
<dbReference type="Pfam" id="PF21686">
    <property type="entry name" value="LigD_Prim-Pol"/>
    <property type="match status" value="1"/>
</dbReference>
<name>A0A6J4TPL6_9ACTN</name>
<dbReference type="Gene3D" id="3.90.920.10">
    <property type="entry name" value="DNA primase, PRIM domain"/>
    <property type="match status" value="1"/>
</dbReference>
<dbReference type="PANTHER" id="PTHR42705">
    <property type="entry name" value="BIFUNCTIONAL NON-HOMOLOGOUS END JOINING PROTEIN LIGD"/>
    <property type="match status" value="1"/>
</dbReference>
<evidence type="ECO:0000259" key="1">
    <source>
        <dbReference type="Pfam" id="PF21686"/>
    </source>
</evidence>
<protein>
    <recommendedName>
        <fullName evidence="1">DNA ligase D polymerase domain-containing protein</fullName>
    </recommendedName>
</protein>
<dbReference type="InterPro" id="IPR014145">
    <property type="entry name" value="LigD_pol_dom"/>
</dbReference>
<organism evidence="2">
    <name type="scientific">uncultured Solirubrobacteraceae bacterium</name>
    <dbReference type="NCBI Taxonomy" id="1162706"/>
    <lineage>
        <taxon>Bacteria</taxon>
        <taxon>Bacillati</taxon>
        <taxon>Actinomycetota</taxon>
        <taxon>Thermoleophilia</taxon>
        <taxon>Solirubrobacterales</taxon>
        <taxon>Solirubrobacteraceae</taxon>
        <taxon>environmental samples</taxon>
    </lineage>
</organism>
<accession>A0A6J4TPL6</accession>